<dbReference type="InterPro" id="IPR005836">
    <property type="entry name" value="ADP_Glu_pyroP_CS"/>
</dbReference>
<evidence type="ECO:0000256" key="5">
    <source>
        <dbReference type="ARBA" id="ARBA00022741"/>
    </source>
</evidence>
<dbReference type="InterPro" id="IPR005835">
    <property type="entry name" value="NTP_transferase_dom"/>
</dbReference>
<dbReference type="Pfam" id="PF24894">
    <property type="entry name" value="Hexapep_GlmU"/>
    <property type="match status" value="1"/>
</dbReference>
<evidence type="ECO:0000256" key="6">
    <source>
        <dbReference type="ARBA" id="ARBA00022840"/>
    </source>
</evidence>
<feature type="binding site" evidence="9">
    <location>
        <position position="97"/>
    </location>
    <ligand>
        <name>alpha-D-glucose 1-phosphate</name>
        <dbReference type="ChEBI" id="CHEBI:58601"/>
    </ligand>
</feature>
<dbReference type="SUPFAM" id="SSF51161">
    <property type="entry name" value="Trimeric LpxA-like enzymes"/>
    <property type="match status" value="1"/>
</dbReference>
<protein>
    <recommendedName>
        <fullName evidence="9">Glucose-1-phosphate adenylyltransferase</fullName>
        <ecNumber evidence="9">2.7.7.27</ecNumber>
    </recommendedName>
    <alternativeName>
        <fullName evidence="9">ADP-glucose pyrophosphorylase</fullName>
        <shortName evidence="9">ADPGlc PPase</shortName>
    </alternativeName>
    <alternativeName>
        <fullName evidence="9">ADP-glucose synthase</fullName>
    </alternativeName>
</protein>
<dbReference type="GO" id="GO:0005978">
    <property type="term" value="P:glycogen biosynthetic process"/>
    <property type="evidence" value="ECO:0007669"/>
    <property type="project" value="UniProtKB-UniRule"/>
</dbReference>
<dbReference type="GO" id="GO:0005524">
    <property type="term" value="F:ATP binding"/>
    <property type="evidence" value="ECO:0007669"/>
    <property type="project" value="UniProtKB-KW"/>
</dbReference>
<dbReference type="Pfam" id="PF00483">
    <property type="entry name" value="NTP_transferase"/>
    <property type="match status" value="1"/>
</dbReference>
<keyword evidence="5 9" id="KW-0547">Nucleotide-binding</keyword>
<dbReference type="UniPathway" id="UPA00164"/>
<dbReference type="InterPro" id="IPR011004">
    <property type="entry name" value="Trimer_LpxA-like_sf"/>
</dbReference>
<dbReference type="Proteomes" id="UP000037784">
    <property type="component" value="Unassembled WGS sequence"/>
</dbReference>
<dbReference type="SUPFAM" id="SSF53448">
    <property type="entry name" value="Nucleotide-diphospho-sugar transferases"/>
    <property type="match status" value="1"/>
</dbReference>
<dbReference type="PROSITE" id="PS00809">
    <property type="entry name" value="ADP_GLC_PYROPHOSPH_2"/>
    <property type="match status" value="1"/>
</dbReference>
<evidence type="ECO:0000256" key="8">
    <source>
        <dbReference type="ARBA" id="ARBA00023277"/>
    </source>
</evidence>
<dbReference type="NCBIfam" id="TIGR02091">
    <property type="entry name" value="glgC"/>
    <property type="match status" value="1"/>
</dbReference>
<evidence type="ECO:0000313" key="15">
    <source>
        <dbReference type="Proteomes" id="UP000050502"/>
    </source>
</evidence>
<dbReference type="CDD" id="cd04651">
    <property type="entry name" value="LbH_G1P_AT_C"/>
    <property type="match status" value="1"/>
</dbReference>
<comment type="similarity">
    <text evidence="1 9">Belongs to the bacterial/plant glucose-1-phosphate adenylyltransferase family.</text>
</comment>
<keyword evidence="3 9" id="KW-0808">Transferase</keyword>
<keyword evidence="14" id="KW-1185">Reference proteome</keyword>
<feature type="site" description="Could play a key role in the communication between the regulatory and the substrate sites" evidence="9">
    <location>
        <position position="57"/>
    </location>
</feature>
<feature type="domain" description="Glucose-1-phosphate adenylyltransferase/Bifunctional protein GlmU-like C-terminal hexapeptide" evidence="11">
    <location>
        <begin position="285"/>
        <end position="363"/>
    </location>
</feature>
<feature type="site" description="Could play a key role in the communication between the regulatory and the substrate sites" evidence="9">
    <location>
        <position position="96"/>
    </location>
</feature>
<evidence type="ECO:0000256" key="4">
    <source>
        <dbReference type="ARBA" id="ARBA00022695"/>
    </source>
</evidence>
<dbReference type="Gene3D" id="2.160.10.10">
    <property type="entry name" value="Hexapeptide repeat proteins"/>
    <property type="match status" value="1"/>
</dbReference>
<dbReference type="Proteomes" id="UP000050502">
    <property type="component" value="Unassembled WGS sequence"/>
</dbReference>
<keyword evidence="2 9" id="KW-0321">Glycogen metabolism</keyword>
<comment type="function">
    <text evidence="9">Involved in the biosynthesis of ADP-glucose, a building block required for the elongation reactions to produce glycogen. Catalyzes the reaction between ATP and alpha-D-glucose 1-phosphate (G1P) to produce pyrophosphate and ADP-Glc.</text>
</comment>
<dbReference type="InterPro" id="IPR023049">
    <property type="entry name" value="GlgC_bac"/>
</dbReference>
<comment type="caution">
    <text evidence="12">The sequence shown here is derived from an EMBL/GenBank/DDBJ whole genome shotgun (WGS) entry which is preliminary data.</text>
</comment>
<evidence type="ECO:0000313" key="12">
    <source>
        <dbReference type="EMBL" id="GAP62013.1"/>
    </source>
</evidence>
<dbReference type="InterPro" id="IPR029044">
    <property type="entry name" value="Nucleotide-diphossugar_trans"/>
</dbReference>
<dbReference type="PATRIC" id="fig|872965.6.peg.1592"/>
<dbReference type="OrthoDB" id="9801810at2"/>
<evidence type="ECO:0000313" key="13">
    <source>
        <dbReference type="EMBL" id="KPL88625.1"/>
    </source>
</evidence>
<evidence type="ECO:0000256" key="9">
    <source>
        <dbReference type="HAMAP-Rule" id="MF_00624"/>
    </source>
</evidence>
<evidence type="ECO:0000256" key="2">
    <source>
        <dbReference type="ARBA" id="ARBA00022600"/>
    </source>
</evidence>
<dbReference type="InterPro" id="IPR056818">
    <property type="entry name" value="GlmU/GlgC-like_hexapep"/>
</dbReference>
<dbReference type="EMBL" id="LGKN01000004">
    <property type="protein sequence ID" value="KPL88625.1"/>
    <property type="molecule type" value="Genomic_DNA"/>
</dbReference>
<dbReference type="FunCoup" id="A0A0M8K5C0">
    <property type="interactions" value="144"/>
</dbReference>
<dbReference type="EMBL" id="BBZA01000024">
    <property type="protein sequence ID" value="GAP62013.1"/>
    <property type="molecule type" value="Genomic_DNA"/>
</dbReference>
<dbReference type="RefSeq" id="WP_054491936.1">
    <property type="nucleotide sequence ID" value="NZ_BBZA01000024.1"/>
</dbReference>
<sequence>MRVAAIILAGGAGTRLTVLSHKRAKPSVPFAGKYRIIDFTLSNCVNSGVFDVAVLTQYRPHSLNRHLGIGRPWDLDRSRGGLRVLQPYQGRGHQEWYRGTADAVLQNLEYLDEVRADTVLILSGDHIYKMDYRPMLAFHQEKEADLTIAVMNVPEHETHRFGILTTNRQSRVTEFHEKPDTPEYGTLANMGIYVFRADVLRTVLPALGEQHPDLDFGKHVIPALLETHKVYAFPFDGYWVDVGTIQSYWEASMDLLRPDSPLQLYDRSWVIHTRSYERPTAKLGPQAHVVQSMICNGAIVRGRVERSVLSPGVYVSPGAVVRESVVMNDTWIGPGAVLDRVIVDKDVVIGAGALVGVGDDVDTPNRTEPDKLNTGISVIGKAAHVPPNTRIGRNVLIHPDVDEDAFAPFDGVVPSGETIE</sequence>
<keyword evidence="4 9" id="KW-0548">Nucleotidyltransferase</keyword>
<organism evidence="12 14">
    <name type="scientific">Ardenticatena maritima</name>
    <dbReference type="NCBI Taxonomy" id="872965"/>
    <lineage>
        <taxon>Bacteria</taxon>
        <taxon>Bacillati</taxon>
        <taxon>Chloroflexota</taxon>
        <taxon>Ardenticatenia</taxon>
        <taxon>Ardenticatenales</taxon>
        <taxon>Ardenticatenaceae</taxon>
        <taxon>Ardenticatena</taxon>
    </lineage>
</organism>
<dbReference type="InParanoid" id="A0A0M8K5C0"/>
<dbReference type="STRING" id="872965.SE16_07755"/>
<accession>A0A0M8K5C0</accession>
<dbReference type="Gene3D" id="3.90.550.10">
    <property type="entry name" value="Spore Coat Polysaccharide Biosynthesis Protein SpsA, Chain A"/>
    <property type="match status" value="1"/>
</dbReference>
<comment type="subunit">
    <text evidence="9">Homotetramer.</text>
</comment>
<keyword evidence="6 9" id="KW-0067">ATP-binding</keyword>
<evidence type="ECO:0000256" key="7">
    <source>
        <dbReference type="ARBA" id="ARBA00023056"/>
    </source>
</evidence>
<keyword evidence="7 9" id="KW-0320">Glycogen biosynthesis</keyword>
<evidence type="ECO:0000259" key="11">
    <source>
        <dbReference type="Pfam" id="PF24894"/>
    </source>
</evidence>
<feature type="domain" description="Nucleotidyl transferase" evidence="10">
    <location>
        <begin position="5"/>
        <end position="256"/>
    </location>
</feature>
<dbReference type="CDD" id="cd02508">
    <property type="entry name" value="ADP_Glucose_PP"/>
    <property type="match status" value="1"/>
</dbReference>
<dbReference type="AlphaFoldDB" id="A0A0M8K5C0"/>
<proteinExistence type="inferred from homology"/>
<evidence type="ECO:0000313" key="14">
    <source>
        <dbReference type="Proteomes" id="UP000037784"/>
    </source>
</evidence>
<reference evidence="13 15" key="2">
    <citation type="submission" date="2015-07" db="EMBL/GenBank/DDBJ databases">
        <title>Whole genome sequence of Ardenticatena maritima DSM 23922.</title>
        <authorList>
            <person name="Hemp J."/>
            <person name="Ward L.M."/>
            <person name="Pace L.A."/>
            <person name="Fischer W.W."/>
        </authorList>
    </citation>
    <scope>NUCLEOTIDE SEQUENCE [LARGE SCALE GENOMIC DNA]</scope>
    <source>
        <strain evidence="13 15">110S</strain>
    </source>
</reference>
<dbReference type="InterPro" id="IPR011831">
    <property type="entry name" value="ADP-Glc_PPase"/>
</dbReference>
<dbReference type="NCBIfam" id="NF003670">
    <property type="entry name" value="PRK05293.1"/>
    <property type="match status" value="1"/>
</dbReference>
<evidence type="ECO:0000256" key="1">
    <source>
        <dbReference type="ARBA" id="ARBA00010443"/>
    </source>
</evidence>
<gene>
    <name evidence="9 12" type="primary">glgC</name>
    <name evidence="12" type="ORF">ARMA_0436</name>
    <name evidence="13" type="ORF">SE16_07755</name>
</gene>
<feature type="binding site" evidence="9">
    <location>
        <position position="162"/>
    </location>
    <ligand>
        <name>alpha-D-glucose 1-phosphate</name>
        <dbReference type="ChEBI" id="CHEBI:58601"/>
    </ligand>
</feature>
<keyword evidence="8 9" id="KW-0119">Carbohydrate metabolism</keyword>
<reference evidence="12 14" key="1">
    <citation type="journal article" date="2015" name="Genome Announc.">
        <title>Draft Genome Sequence of a Heterotrophic Facultative Anaerobic Thermophilic Bacterium, Ardenticatena maritima Strain 110ST.</title>
        <authorList>
            <person name="Kawaichi S."/>
            <person name="Yoshida T."/>
            <person name="Sako Y."/>
            <person name="Nakamura R."/>
        </authorList>
    </citation>
    <scope>NUCLEOTIDE SEQUENCE [LARGE SCALE GENOMIC DNA]</scope>
    <source>
        <strain evidence="12 14">110S</strain>
    </source>
</reference>
<dbReference type="PANTHER" id="PTHR43523">
    <property type="entry name" value="GLUCOSE-1-PHOSPHATE ADENYLYLTRANSFERASE-RELATED"/>
    <property type="match status" value="1"/>
</dbReference>
<name>A0A0M8K5C0_9CHLR</name>
<evidence type="ECO:0000259" key="10">
    <source>
        <dbReference type="Pfam" id="PF00483"/>
    </source>
</evidence>
<dbReference type="EC" id="2.7.7.27" evidence="9"/>
<dbReference type="PANTHER" id="PTHR43523:SF2">
    <property type="entry name" value="GLUCOSE-1-PHOSPHATE ADENYLYLTRANSFERASE"/>
    <property type="match status" value="1"/>
</dbReference>
<comment type="caution">
    <text evidence="9">Lacks conserved residue(s) required for the propagation of feature annotation.</text>
</comment>
<comment type="pathway">
    <text evidence="9">Glycan biosynthesis; glycogen biosynthesis.</text>
</comment>
<feature type="binding site" evidence="9">
    <location>
        <begin position="177"/>
        <end position="178"/>
    </location>
    <ligand>
        <name>alpha-D-glucose 1-phosphate</name>
        <dbReference type="ChEBI" id="CHEBI:58601"/>
    </ligand>
</feature>
<dbReference type="HAMAP" id="MF_00624">
    <property type="entry name" value="GlgC"/>
    <property type="match status" value="1"/>
</dbReference>
<comment type="catalytic activity">
    <reaction evidence="9">
        <text>alpha-D-glucose 1-phosphate + ATP + H(+) = ADP-alpha-D-glucose + diphosphate</text>
        <dbReference type="Rhea" id="RHEA:12120"/>
        <dbReference type="ChEBI" id="CHEBI:15378"/>
        <dbReference type="ChEBI" id="CHEBI:30616"/>
        <dbReference type="ChEBI" id="CHEBI:33019"/>
        <dbReference type="ChEBI" id="CHEBI:57498"/>
        <dbReference type="ChEBI" id="CHEBI:58601"/>
        <dbReference type="EC" id="2.7.7.27"/>
    </reaction>
</comment>
<reference evidence="14" key="3">
    <citation type="submission" date="2015-08" db="EMBL/GenBank/DDBJ databases">
        <title>Draft Genome Sequence of a Heterotrophic Facultative Anaerobic Bacterium Ardenticatena maritima Strain 110S.</title>
        <authorList>
            <person name="Kawaichi S."/>
            <person name="Yoshida T."/>
            <person name="Sako Y."/>
            <person name="Nakamura R."/>
        </authorList>
    </citation>
    <scope>NUCLEOTIDE SEQUENCE [LARGE SCALE GENOMIC DNA]</scope>
    <source>
        <strain evidence="14">110S</strain>
    </source>
</reference>
<dbReference type="GO" id="GO:0008878">
    <property type="term" value="F:glucose-1-phosphate adenylyltransferase activity"/>
    <property type="evidence" value="ECO:0007669"/>
    <property type="project" value="UniProtKB-UniRule"/>
</dbReference>
<evidence type="ECO:0000256" key="3">
    <source>
        <dbReference type="ARBA" id="ARBA00022679"/>
    </source>
</evidence>